<evidence type="ECO:0008006" key="3">
    <source>
        <dbReference type="Google" id="ProtNLM"/>
    </source>
</evidence>
<evidence type="ECO:0000313" key="2">
    <source>
        <dbReference type="Proteomes" id="UP000192505"/>
    </source>
</evidence>
<organism evidence="1 2">
    <name type="scientific">Rhodoferax ferrireducens</name>
    <dbReference type="NCBI Taxonomy" id="192843"/>
    <lineage>
        <taxon>Bacteria</taxon>
        <taxon>Pseudomonadati</taxon>
        <taxon>Pseudomonadota</taxon>
        <taxon>Betaproteobacteria</taxon>
        <taxon>Burkholderiales</taxon>
        <taxon>Comamonadaceae</taxon>
        <taxon>Rhodoferax</taxon>
    </lineage>
</organism>
<dbReference type="Proteomes" id="UP000192505">
    <property type="component" value="Unassembled WGS sequence"/>
</dbReference>
<gene>
    <name evidence="1" type="ORF">BWK72_19080</name>
</gene>
<protein>
    <recommendedName>
        <fullName evidence="3">DUF4878 domain-containing protein</fullName>
    </recommendedName>
</protein>
<reference evidence="1 2" key="1">
    <citation type="submission" date="2017-01" db="EMBL/GenBank/DDBJ databases">
        <title>Novel large sulfur bacteria in the metagenomes of groundwater-fed chemosynthetic microbial mats in the Lake Huron basin.</title>
        <authorList>
            <person name="Sharrar A.M."/>
            <person name="Flood B.E."/>
            <person name="Bailey J.V."/>
            <person name="Jones D.S."/>
            <person name="Biddanda B."/>
            <person name="Ruberg S.A."/>
            <person name="Marcus D.N."/>
            <person name="Dick G.J."/>
        </authorList>
    </citation>
    <scope>NUCLEOTIDE SEQUENCE [LARGE SCALE GENOMIC DNA]</scope>
    <source>
        <strain evidence="1">A7</strain>
    </source>
</reference>
<name>A0A1W9KQA9_9BURK</name>
<evidence type="ECO:0000313" key="1">
    <source>
        <dbReference type="EMBL" id="OQW86024.1"/>
    </source>
</evidence>
<dbReference type="PROSITE" id="PS51257">
    <property type="entry name" value="PROKAR_LIPOPROTEIN"/>
    <property type="match status" value="1"/>
</dbReference>
<accession>A0A1W9KQA9</accession>
<comment type="caution">
    <text evidence="1">The sequence shown here is derived from an EMBL/GenBank/DDBJ whole genome shotgun (WGS) entry which is preliminary data.</text>
</comment>
<sequence>MHFTFKPLHILFATGTLLMLSACGGAPSEGDIKTAIEKQMTAEAKGMAQMGGKQASDMMKNLLPEIKSVKKIGCKEDGEKAYKCDVEMEVSQMGNTNKGIAPIRFVKGSDGWIASK</sequence>
<proteinExistence type="predicted"/>
<dbReference type="EMBL" id="MTEI01000024">
    <property type="protein sequence ID" value="OQW86024.1"/>
    <property type="molecule type" value="Genomic_DNA"/>
</dbReference>
<dbReference type="AlphaFoldDB" id="A0A1W9KQA9"/>